<dbReference type="Proteomes" id="UP001577267">
    <property type="component" value="Unassembled WGS sequence"/>
</dbReference>
<evidence type="ECO:0000313" key="10">
    <source>
        <dbReference type="EMBL" id="MFB4195358.1"/>
    </source>
</evidence>
<keyword evidence="4 7" id="KW-0067">ATP-binding</keyword>
<feature type="domain" description="RNase NYN" evidence="9">
    <location>
        <begin position="549"/>
        <end position="666"/>
    </location>
</feature>
<keyword evidence="11" id="KW-1185">Reference proteome</keyword>
<evidence type="ECO:0000256" key="4">
    <source>
        <dbReference type="ARBA" id="ARBA00022840"/>
    </source>
</evidence>
<dbReference type="SUPFAM" id="SSF100920">
    <property type="entry name" value="Heat shock protein 70kD (HSP70), peptide-binding domain"/>
    <property type="match status" value="1"/>
</dbReference>
<name>A0ABV4ZML0_9ACTN</name>
<dbReference type="Gene3D" id="3.40.50.11980">
    <property type="match status" value="1"/>
</dbReference>
<dbReference type="Gene3D" id="2.60.34.10">
    <property type="entry name" value="Substrate Binding Domain Of DNAk, Chain A, domain 1"/>
    <property type="match status" value="1"/>
</dbReference>
<proteinExistence type="inferred from homology"/>
<dbReference type="PRINTS" id="PR00301">
    <property type="entry name" value="HEATSHOCK70"/>
</dbReference>
<comment type="similarity">
    <text evidence="1 7">Belongs to the heat shock protein 70 family.</text>
</comment>
<dbReference type="InterPro" id="IPR043129">
    <property type="entry name" value="ATPase_NBD"/>
</dbReference>
<dbReference type="InterPro" id="IPR021869">
    <property type="entry name" value="RNase_Zc3h12_NYN"/>
</dbReference>
<evidence type="ECO:0000256" key="7">
    <source>
        <dbReference type="RuleBase" id="RU003322"/>
    </source>
</evidence>
<dbReference type="Pfam" id="PF00012">
    <property type="entry name" value="HSP70"/>
    <property type="match status" value="1"/>
</dbReference>
<keyword evidence="3 7" id="KW-0547">Nucleotide-binding</keyword>
<feature type="compositionally biased region" description="Low complexity" evidence="8">
    <location>
        <begin position="520"/>
        <end position="541"/>
    </location>
</feature>
<dbReference type="PROSITE" id="PS01036">
    <property type="entry name" value="HSP70_3"/>
    <property type="match status" value="1"/>
</dbReference>
<dbReference type="Gene3D" id="3.30.420.40">
    <property type="match status" value="2"/>
</dbReference>
<dbReference type="RefSeq" id="WP_375063257.1">
    <property type="nucleotide sequence ID" value="NZ_JBHGBT010000010.1"/>
</dbReference>
<sequence>MTAAGIDFGTTNSVVAQWNGEDVEVLKLGGHGLDADWFRPGFDELFPSVVGTSSLREGALFGWEAKLRSEEAVEACKRLLRDESLVTIGGSRFAAATAAAGVFRSMARAAEDYAATTLDSAVITVPANAPGGARLRTRKAARFAGVKPRMLLNEPTAAAVSYAHDMGQDGQFLVFDWGGGTMDATVLLHRDGFFDEKASRGVAKLGGLEIDRRLREMVLARASKRREWTPAETRKFGLDIERAKIQLSSQRDVLILTPEREGVRIGQGEFEDAIQDLITRALDPVQQCLDDLRMDVDELTGVLMIGGCSQIPAVREEVAAALDCTVVGADLCDPMTSVARGAAITAAIMDGAIEGPRHVQVVNSHALGTAVTDKRGGHRSFSEVIRRHQPLPQKESKTYQPLGTNRTLRVEVWEGDPDKPLDHPDQVELTTLTLSRPGRELRGDDVFRLHYTYDANGLLHVKATMENTGEVVLDEQVDSFGMDGAPENVREELARLLKLAGTRPGTGVRKPTRWTRPGERPATARPPSRPSPALLAAGPGRPADDPVRTRPLVVDGSNLAWLGRPDRASGGVPSFRQLSQGVSALQGKYPDRDLHVVIDATLRHDVDAGEQAEVEAAINDGTVTQPPAGTEGRGDALVVAMAEEMGGTVVSNDNFAPLQRANPWLRDSGRVLGATVSRGTWVFLYRVPPKPRSAR</sequence>
<evidence type="ECO:0000256" key="8">
    <source>
        <dbReference type="SAM" id="MobiDB-lite"/>
    </source>
</evidence>
<feature type="region of interest" description="Disordered" evidence="8">
    <location>
        <begin position="502"/>
        <end position="550"/>
    </location>
</feature>
<dbReference type="InterPro" id="IPR018181">
    <property type="entry name" value="Heat_shock_70_CS"/>
</dbReference>
<evidence type="ECO:0000256" key="6">
    <source>
        <dbReference type="ARBA" id="ARBA00023186"/>
    </source>
</evidence>
<accession>A0ABV4ZML0</accession>
<dbReference type="EMBL" id="JBHGBT010000010">
    <property type="protein sequence ID" value="MFB4195358.1"/>
    <property type="molecule type" value="Genomic_DNA"/>
</dbReference>
<evidence type="ECO:0000256" key="5">
    <source>
        <dbReference type="ARBA" id="ARBA00023016"/>
    </source>
</evidence>
<keyword evidence="6" id="KW-0143">Chaperone</keyword>
<dbReference type="PANTHER" id="PTHR19375">
    <property type="entry name" value="HEAT SHOCK PROTEIN 70KDA"/>
    <property type="match status" value="1"/>
</dbReference>
<dbReference type="Gene3D" id="3.90.640.10">
    <property type="entry name" value="Actin, Chain A, domain 4"/>
    <property type="match status" value="1"/>
</dbReference>
<organism evidence="10 11">
    <name type="scientific">Streptomyces carpaticus</name>
    <dbReference type="NCBI Taxonomy" id="285558"/>
    <lineage>
        <taxon>Bacteria</taxon>
        <taxon>Bacillati</taxon>
        <taxon>Actinomycetota</taxon>
        <taxon>Actinomycetes</taxon>
        <taxon>Kitasatosporales</taxon>
        <taxon>Streptomycetaceae</taxon>
        <taxon>Streptomyces</taxon>
    </lineage>
</organism>
<keyword evidence="2" id="KW-0597">Phosphoprotein</keyword>
<dbReference type="InterPro" id="IPR029047">
    <property type="entry name" value="HSP70_peptide-bd_sf"/>
</dbReference>
<evidence type="ECO:0000256" key="3">
    <source>
        <dbReference type="ARBA" id="ARBA00022741"/>
    </source>
</evidence>
<dbReference type="InterPro" id="IPR013126">
    <property type="entry name" value="Hsp_70_fam"/>
</dbReference>
<evidence type="ECO:0000256" key="2">
    <source>
        <dbReference type="ARBA" id="ARBA00022553"/>
    </source>
</evidence>
<evidence type="ECO:0000259" key="9">
    <source>
        <dbReference type="Pfam" id="PF11977"/>
    </source>
</evidence>
<keyword evidence="5" id="KW-0346">Stress response</keyword>
<comment type="caution">
    <text evidence="10">The sequence shown here is derived from an EMBL/GenBank/DDBJ whole genome shotgun (WGS) entry which is preliminary data.</text>
</comment>
<evidence type="ECO:0000256" key="1">
    <source>
        <dbReference type="ARBA" id="ARBA00007381"/>
    </source>
</evidence>
<gene>
    <name evidence="10" type="ORF">ACE11A_13450</name>
</gene>
<dbReference type="Pfam" id="PF11977">
    <property type="entry name" value="RNase_Zc3h12a"/>
    <property type="match status" value="1"/>
</dbReference>
<protein>
    <submittedName>
        <fullName evidence="10">Hsp70 family protein</fullName>
    </submittedName>
</protein>
<evidence type="ECO:0000313" key="11">
    <source>
        <dbReference type="Proteomes" id="UP001577267"/>
    </source>
</evidence>
<dbReference type="SUPFAM" id="SSF53067">
    <property type="entry name" value="Actin-like ATPase domain"/>
    <property type="match status" value="2"/>
</dbReference>
<reference evidence="10 11" key="1">
    <citation type="submission" date="2024-09" db="EMBL/GenBank/DDBJ databases">
        <title>Draft genome sequence of multifaceted antimicrobials producing Streptomyces sp. strain FH1.</title>
        <authorList>
            <person name="Hassan F."/>
            <person name="Ali H."/>
            <person name="Hassan N."/>
            <person name="Nawaz A."/>
        </authorList>
    </citation>
    <scope>NUCLEOTIDE SEQUENCE [LARGE SCALE GENOMIC DNA]</scope>
    <source>
        <strain evidence="10 11">FH1</strain>
    </source>
</reference>